<dbReference type="OrthoDB" id="7857490at2"/>
<dbReference type="Proteomes" id="UP000319555">
    <property type="component" value="Unassembled WGS sequence"/>
</dbReference>
<name>A0A521C8Z3_9RHOB</name>
<reference evidence="2 3" key="1">
    <citation type="submission" date="2017-05" db="EMBL/GenBank/DDBJ databases">
        <authorList>
            <person name="Varghese N."/>
            <person name="Submissions S."/>
        </authorList>
    </citation>
    <scope>NUCLEOTIDE SEQUENCE [LARGE SCALE GENOMIC DNA]</scope>
    <source>
        <strain evidence="2 3">DSM 28009</strain>
    </source>
</reference>
<keyword evidence="3" id="KW-1185">Reference proteome</keyword>
<keyword evidence="1" id="KW-0732">Signal</keyword>
<sequence length="220" mass="24907">MYRIALILHLLLMASPAWSGAWLREKDAAFTAASLTAFRLPEDGYDYKTSLYAEWGYSQNLTVGFDFEQNQDLYGHALIFARVPVADLGQWGRFAAEFGAGAYHKHERAWAQYKVTLSYGKGFQSALGSGWIAIDAAIENRTHDDIYRKLDLTTGLSSDRLINPLIQIETAYRSGHSIYWKARPSVMIRTKDSSTTWVLGVERNDARKNTGIKLALWNEF</sequence>
<proteinExistence type="predicted"/>
<feature type="chain" id="PRO_5022094984" evidence="1">
    <location>
        <begin position="20"/>
        <end position="220"/>
    </location>
</feature>
<dbReference type="EMBL" id="FXTE01000002">
    <property type="protein sequence ID" value="SMO55962.1"/>
    <property type="molecule type" value="Genomic_DNA"/>
</dbReference>
<organism evidence="2 3">
    <name type="scientific">Ruegeria faecimaris</name>
    <dbReference type="NCBI Taxonomy" id="686389"/>
    <lineage>
        <taxon>Bacteria</taxon>
        <taxon>Pseudomonadati</taxon>
        <taxon>Pseudomonadota</taxon>
        <taxon>Alphaproteobacteria</taxon>
        <taxon>Rhodobacterales</taxon>
        <taxon>Roseobacteraceae</taxon>
        <taxon>Ruegeria</taxon>
    </lineage>
</organism>
<evidence type="ECO:0000313" key="3">
    <source>
        <dbReference type="Proteomes" id="UP000319555"/>
    </source>
</evidence>
<accession>A0A521C8Z3</accession>
<evidence type="ECO:0000313" key="2">
    <source>
        <dbReference type="EMBL" id="SMO55962.1"/>
    </source>
</evidence>
<protein>
    <submittedName>
        <fullName evidence="2">Uncharacterized protein</fullName>
    </submittedName>
</protein>
<feature type="signal peptide" evidence="1">
    <location>
        <begin position="1"/>
        <end position="19"/>
    </location>
</feature>
<dbReference type="AlphaFoldDB" id="A0A521C8Z3"/>
<gene>
    <name evidence="2" type="ORF">SAMN06265380_102252</name>
</gene>
<evidence type="ECO:0000256" key="1">
    <source>
        <dbReference type="SAM" id="SignalP"/>
    </source>
</evidence>